<gene>
    <name evidence="1" type="ORF">SUNI508_06643</name>
</gene>
<keyword evidence="2" id="KW-1185">Reference proteome</keyword>
<name>A0ABR2UZJ3_9PEZI</name>
<dbReference type="Proteomes" id="UP001408356">
    <property type="component" value="Unassembled WGS sequence"/>
</dbReference>
<proteinExistence type="predicted"/>
<dbReference type="EMBL" id="JARVKF010000257">
    <property type="protein sequence ID" value="KAK9420115.1"/>
    <property type="molecule type" value="Genomic_DNA"/>
</dbReference>
<organism evidence="1 2">
    <name type="scientific">Seiridium unicorne</name>
    <dbReference type="NCBI Taxonomy" id="138068"/>
    <lineage>
        <taxon>Eukaryota</taxon>
        <taxon>Fungi</taxon>
        <taxon>Dikarya</taxon>
        <taxon>Ascomycota</taxon>
        <taxon>Pezizomycotina</taxon>
        <taxon>Sordariomycetes</taxon>
        <taxon>Xylariomycetidae</taxon>
        <taxon>Amphisphaeriales</taxon>
        <taxon>Sporocadaceae</taxon>
        <taxon>Seiridium</taxon>
    </lineage>
</organism>
<accession>A0ABR2UZJ3</accession>
<reference evidence="1 2" key="1">
    <citation type="journal article" date="2024" name="J. Plant Pathol.">
        <title>Sequence and assembly of the genome of Seiridium unicorne, isolate CBS 538.82, causal agent of cypress canker disease.</title>
        <authorList>
            <person name="Scali E."/>
            <person name="Rocca G.D."/>
            <person name="Danti R."/>
            <person name="Garbelotto M."/>
            <person name="Barberini S."/>
            <person name="Baroncelli R."/>
            <person name="Emiliani G."/>
        </authorList>
    </citation>
    <scope>NUCLEOTIDE SEQUENCE [LARGE SCALE GENOMIC DNA]</scope>
    <source>
        <strain evidence="1 2">BM-138-508</strain>
    </source>
</reference>
<comment type="caution">
    <text evidence="1">The sequence shown here is derived from an EMBL/GenBank/DDBJ whole genome shotgun (WGS) entry which is preliminary data.</text>
</comment>
<evidence type="ECO:0000313" key="1">
    <source>
        <dbReference type="EMBL" id="KAK9420115.1"/>
    </source>
</evidence>
<evidence type="ECO:0000313" key="2">
    <source>
        <dbReference type="Proteomes" id="UP001408356"/>
    </source>
</evidence>
<sequence>MGYDAWDATLSDEENQYYGQTSPVEVLRLLECGAHEGALHQLLNYPRALKELWYDVNQGEWSGYYEGTAPVEFSCEAVRRSLNYQMRSLEHFLFTRPVQVHEGLGYGDLLDLSQFTALRTLCINQVFLVGLQPDFDIGKHLPTTLEELEIFYDDTGYVDFLKDDAPAPEWLFHLLRQPLDNGDKPVFTPELKRLRIVSMEWWPEQGSDYEEDEEENEIRNNHEVGNNTVIFNGSRLRSHPDSPWRPPEALLKGLCQANLPSLSWSIFLHQRRRCLCVPEGGSGFATEWEEFWNPEGDDVY</sequence>
<protein>
    <submittedName>
        <fullName evidence="1">Uncharacterized protein</fullName>
    </submittedName>
</protein>